<evidence type="ECO:0000313" key="2">
    <source>
        <dbReference type="Proteomes" id="UP000499080"/>
    </source>
</evidence>
<proteinExistence type="predicted"/>
<accession>A0A4Y2GSD7</accession>
<organism evidence="1 2">
    <name type="scientific">Araneus ventricosus</name>
    <name type="common">Orbweaver spider</name>
    <name type="synonym">Epeira ventricosa</name>
    <dbReference type="NCBI Taxonomy" id="182803"/>
    <lineage>
        <taxon>Eukaryota</taxon>
        <taxon>Metazoa</taxon>
        <taxon>Ecdysozoa</taxon>
        <taxon>Arthropoda</taxon>
        <taxon>Chelicerata</taxon>
        <taxon>Arachnida</taxon>
        <taxon>Araneae</taxon>
        <taxon>Araneomorphae</taxon>
        <taxon>Entelegynae</taxon>
        <taxon>Araneoidea</taxon>
        <taxon>Araneidae</taxon>
        <taxon>Araneus</taxon>
    </lineage>
</organism>
<keyword evidence="2" id="KW-1185">Reference proteome</keyword>
<name>A0A4Y2GSD7_ARAVE</name>
<comment type="caution">
    <text evidence="1">The sequence shown here is derived from an EMBL/GenBank/DDBJ whole genome shotgun (WGS) entry which is preliminary data.</text>
</comment>
<dbReference type="AlphaFoldDB" id="A0A4Y2GSD7"/>
<protein>
    <submittedName>
        <fullName evidence="1">Uncharacterized protein</fullName>
    </submittedName>
</protein>
<gene>
    <name evidence="1" type="ORF">AVEN_273202_1</name>
</gene>
<evidence type="ECO:0000313" key="1">
    <source>
        <dbReference type="EMBL" id="GBM56443.1"/>
    </source>
</evidence>
<reference evidence="1 2" key="1">
    <citation type="journal article" date="2019" name="Sci. Rep.">
        <title>Orb-weaving spider Araneus ventricosus genome elucidates the spidroin gene catalogue.</title>
        <authorList>
            <person name="Kono N."/>
            <person name="Nakamura H."/>
            <person name="Ohtoshi R."/>
            <person name="Moran D.A.P."/>
            <person name="Shinohara A."/>
            <person name="Yoshida Y."/>
            <person name="Fujiwara M."/>
            <person name="Mori M."/>
            <person name="Tomita M."/>
            <person name="Arakawa K."/>
        </authorList>
    </citation>
    <scope>NUCLEOTIDE SEQUENCE [LARGE SCALE GENOMIC DNA]</scope>
</reference>
<sequence length="130" mass="14332">MNAVSIPGSDELEVLSPSCIEIVQFVLSLATNPLATLINKCLGQLSLEDCETSTNWITLPNQNHLETLWREETHRDEVESAIHQPSTTPPPIFMDLTRDCSIIMSGATPPLVQLSLGYEWATLDTPIVIC</sequence>
<dbReference type="EMBL" id="BGPR01001546">
    <property type="protein sequence ID" value="GBM56443.1"/>
    <property type="molecule type" value="Genomic_DNA"/>
</dbReference>
<dbReference type="Proteomes" id="UP000499080">
    <property type="component" value="Unassembled WGS sequence"/>
</dbReference>